<dbReference type="Gene3D" id="1.10.630.10">
    <property type="entry name" value="Cytochrome P450"/>
    <property type="match status" value="2"/>
</dbReference>
<keyword evidence="4 12" id="KW-0349">Heme</keyword>
<comment type="similarity">
    <text evidence="3">Belongs to the cytochrome P450 family.</text>
</comment>
<dbReference type="InterPro" id="IPR002401">
    <property type="entry name" value="Cyt_P450_E_grp-I"/>
</dbReference>
<dbReference type="SUPFAM" id="SSF48264">
    <property type="entry name" value="Cytochrome P450"/>
    <property type="match status" value="2"/>
</dbReference>
<keyword evidence="6 12" id="KW-0479">Metal-binding</keyword>
<keyword evidence="8" id="KW-0560">Oxidoreductase</keyword>
<sequence>MLSEQQLTMAFNLPYVVNPAATAILTTVLAVLLFLYYLFRKPKASLRPPPEAGGAWPVIGHLHLLAGSQPPHITLANMADKYGPIFTIRMGVHRALIVSSWEIAKECFTTNDKAFANRPKAVALEHMAYNYAMFGFSPYGPYWRQLRKIVTLELLSNHRLQMLCHVRQEEVKTAIRDIYQKWNNNNNNNNRVEVDMKKWFGDLTLNVALRMIVGKRYVEEENDEQCKRAIRKFFKLTGTFVLGDAIPYLRCLDLGGYERDMKRTGNELDQMLEKWLEEHKRIKRDSGGGICNRKDDDRKDFMGVMLSILDGPEEISSYDADTIIKSTCLPWIWLVSKLLAASSGIRASATLRWPPPATEESEHPLTKIKGAIGQVAAIAKCASGEVVSRPRRQLMVAGAFLRQRCLAAQAKENADLEGGVPTDGLILHHLFTDGVTNCGNTVQEEFVDHLEVAKIEELDDQIGLGVVLEAPCGPTNQVDEEIETFEAATQVEESQESDVVQTFVEKTTNYEDAEKELYFSCSPIPLCSVIEEEGEVVGSQLRDEQADKIQGDELEISTNSIGYNLLPFGSKQAARWANGSEGTLKHVHGDFLMGDFETKSAAQPLIASLQEIETSFAQVGTKTNQGISVLLHGTIEIQLEKPTIESIIFEDLAVKPPILVGQLVDSLRRVQQELDENVGRERQVRESDVKNLIYLQAVIKETLRLYPAGPLLAPRESSEDCTVGGYQIPAGTRLLVNASKLHRDPNVWSDPLEFRPERFLTTHKDVEVGGQNFEMIPFGTGRRICPGISFSLQVLQLALASLLHGFEVTTLFDEPIDMRETVGLSNLLASSLDVLVTPRLPTEAY</sequence>
<dbReference type="GO" id="GO:0016705">
    <property type="term" value="F:oxidoreductase activity, acting on paired donors, with incorporation or reduction of molecular oxygen"/>
    <property type="evidence" value="ECO:0007669"/>
    <property type="project" value="InterPro"/>
</dbReference>
<dbReference type="GO" id="GO:0020037">
    <property type="term" value="F:heme binding"/>
    <property type="evidence" value="ECO:0007669"/>
    <property type="project" value="InterPro"/>
</dbReference>
<evidence type="ECO:0000256" key="4">
    <source>
        <dbReference type="ARBA" id="ARBA00022617"/>
    </source>
</evidence>
<evidence type="ECO:0000256" key="3">
    <source>
        <dbReference type="ARBA" id="ARBA00010617"/>
    </source>
</evidence>
<dbReference type="InterPro" id="IPR050651">
    <property type="entry name" value="Plant_Cytochrome_P450_Monoox"/>
</dbReference>
<dbReference type="PROSITE" id="PS00086">
    <property type="entry name" value="CYTOCHROME_P450"/>
    <property type="match status" value="1"/>
</dbReference>
<dbReference type="PRINTS" id="PR00463">
    <property type="entry name" value="EP450I"/>
</dbReference>
<evidence type="ECO:0000256" key="5">
    <source>
        <dbReference type="ARBA" id="ARBA00022692"/>
    </source>
</evidence>
<evidence type="ECO:0008006" key="17">
    <source>
        <dbReference type="Google" id="ProtNLM"/>
    </source>
</evidence>
<proteinExistence type="inferred from homology"/>
<dbReference type="FunFam" id="1.10.630.10:FF:000026">
    <property type="entry name" value="Cytochrome P450 82C4"/>
    <property type="match status" value="1"/>
</dbReference>
<feature type="transmembrane region" description="Helical" evidence="13">
    <location>
        <begin position="20"/>
        <end position="39"/>
    </location>
</feature>
<gene>
    <name evidence="14" type="ORF">TIFTF001_040164</name>
    <name evidence="15" type="ORF">TIFTF001_040168</name>
</gene>
<dbReference type="InterPro" id="IPR017972">
    <property type="entry name" value="Cyt_P450_CS"/>
</dbReference>
<accession>A0AA87YYH4</accession>
<comment type="cofactor">
    <cofactor evidence="1 12">
        <name>heme</name>
        <dbReference type="ChEBI" id="CHEBI:30413"/>
    </cofactor>
</comment>
<organism evidence="14 16">
    <name type="scientific">Ficus carica</name>
    <name type="common">Common fig</name>
    <dbReference type="NCBI Taxonomy" id="3494"/>
    <lineage>
        <taxon>Eukaryota</taxon>
        <taxon>Viridiplantae</taxon>
        <taxon>Streptophyta</taxon>
        <taxon>Embryophyta</taxon>
        <taxon>Tracheophyta</taxon>
        <taxon>Spermatophyta</taxon>
        <taxon>Magnoliopsida</taxon>
        <taxon>eudicotyledons</taxon>
        <taxon>Gunneridae</taxon>
        <taxon>Pentapetalae</taxon>
        <taxon>rosids</taxon>
        <taxon>fabids</taxon>
        <taxon>Rosales</taxon>
        <taxon>Moraceae</taxon>
        <taxon>Ficeae</taxon>
        <taxon>Ficus</taxon>
    </lineage>
</organism>
<keyword evidence="9 12" id="KW-0408">Iron</keyword>
<evidence type="ECO:0000256" key="9">
    <source>
        <dbReference type="ARBA" id="ARBA00023004"/>
    </source>
</evidence>
<evidence type="ECO:0000313" key="14">
    <source>
        <dbReference type="EMBL" id="GMN22054.1"/>
    </source>
</evidence>
<dbReference type="InterPro" id="IPR036396">
    <property type="entry name" value="Cyt_P450_sf"/>
</dbReference>
<dbReference type="InterPro" id="IPR001128">
    <property type="entry name" value="Cyt_P450"/>
</dbReference>
<keyword evidence="5 13" id="KW-0812">Transmembrane</keyword>
<keyword evidence="10" id="KW-0503">Monooxygenase</keyword>
<dbReference type="Pfam" id="PF00067">
    <property type="entry name" value="p450"/>
    <property type="match status" value="2"/>
</dbReference>
<evidence type="ECO:0000313" key="16">
    <source>
        <dbReference type="Proteomes" id="UP001187192"/>
    </source>
</evidence>
<feature type="binding site" description="axial binding residue" evidence="12">
    <location>
        <position position="785"/>
    </location>
    <ligand>
        <name>heme</name>
        <dbReference type="ChEBI" id="CHEBI:30413"/>
    </ligand>
    <ligandPart>
        <name>Fe</name>
        <dbReference type="ChEBI" id="CHEBI:18248"/>
    </ligandPart>
</feature>
<dbReference type="Proteomes" id="UP001187192">
    <property type="component" value="Unassembled WGS sequence"/>
</dbReference>
<evidence type="ECO:0000256" key="7">
    <source>
        <dbReference type="ARBA" id="ARBA00022989"/>
    </source>
</evidence>
<dbReference type="PANTHER" id="PTHR47947">
    <property type="entry name" value="CYTOCHROME P450 82C3-RELATED"/>
    <property type="match status" value="1"/>
</dbReference>
<dbReference type="GO" id="GO:0016020">
    <property type="term" value="C:membrane"/>
    <property type="evidence" value="ECO:0007669"/>
    <property type="project" value="UniProtKB-SubCell"/>
</dbReference>
<dbReference type="AlphaFoldDB" id="A0AA87YYH4"/>
<evidence type="ECO:0000256" key="11">
    <source>
        <dbReference type="ARBA" id="ARBA00023136"/>
    </source>
</evidence>
<keyword evidence="7 13" id="KW-1133">Transmembrane helix</keyword>
<name>A0AA87YYH4_FICCA</name>
<evidence type="ECO:0000256" key="6">
    <source>
        <dbReference type="ARBA" id="ARBA00022723"/>
    </source>
</evidence>
<comment type="caution">
    <text evidence="14">The sequence shown here is derived from an EMBL/GenBank/DDBJ whole genome shotgun (WGS) entry which is preliminary data.</text>
</comment>
<evidence type="ECO:0000313" key="15">
    <source>
        <dbReference type="EMBL" id="GMN22074.1"/>
    </source>
</evidence>
<comment type="subcellular location">
    <subcellularLocation>
        <location evidence="2">Membrane</location>
    </subcellularLocation>
</comment>
<reference evidence="14" key="1">
    <citation type="submission" date="2023-07" db="EMBL/GenBank/DDBJ databases">
        <title>draft genome sequence of fig (Ficus carica).</title>
        <authorList>
            <person name="Takahashi T."/>
            <person name="Nishimura K."/>
        </authorList>
    </citation>
    <scope>NUCLEOTIDE SEQUENCE</scope>
</reference>
<evidence type="ECO:0000256" key="2">
    <source>
        <dbReference type="ARBA" id="ARBA00004370"/>
    </source>
</evidence>
<dbReference type="GO" id="GO:0004497">
    <property type="term" value="F:monooxygenase activity"/>
    <property type="evidence" value="ECO:0007669"/>
    <property type="project" value="UniProtKB-KW"/>
</dbReference>
<evidence type="ECO:0000256" key="1">
    <source>
        <dbReference type="ARBA" id="ARBA00001971"/>
    </source>
</evidence>
<dbReference type="EMBL" id="BTGU01001360">
    <property type="protein sequence ID" value="GMN22074.1"/>
    <property type="molecule type" value="Genomic_DNA"/>
</dbReference>
<evidence type="ECO:0000256" key="10">
    <source>
        <dbReference type="ARBA" id="ARBA00023033"/>
    </source>
</evidence>
<keyword evidence="16" id="KW-1185">Reference proteome</keyword>
<dbReference type="PANTHER" id="PTHR47947:SF26">
    <property type="entry name" value="CYTOCHROME P450"/>
    <property type="match status" value="1"/>
</dbReference>
<evidence type="ECO:0000256" key="8">
    <source>
        <dbReference type="ARBA" id="ARBA00023002"/>
    </source>
</evidence>
<evidence type="ECO:0000256" key="13">
    <source>
        <dbReference type="SAM" id="Phobius"/>
    </source>
</evidence>
<keyword evidence="11 13" id="KW-0472">Membrane</keyword>
<protein>
    <recommendedName>
        <fullName evidence="17">Cytochrome P450</fullName>
    </recommendedName>
</protein>
<evidence type="ECO:0000256" key="12">
    <source>
        <dbReference type="PIRSR" id="PIRSR602401-1"/>
    </source>
</evidence>
<dbReference type="GO" id="GO:0005506">
    <property type="term" value="F:iron ion binding"/>
    <property type="evidence" value="ECO:0007669"/>
    <property type="project" value="InterPro"/>
</dbReference>
<dbReference type="EMBL" id="BTGU01001359">
    <property type="protein sequence ID" value="GMN22054.1"/>
    <property type="molecule type" value="Genomic_DNA"/>
</dbReference>